<evidence type="ECO:0000259" key="2">
    <source>
        <dbReference type="PROSITE" id="PS50405"/>
    </source>
</evidence>
<dbReference type="InterPro" id="IPR040079">
    <property type="entry name" value="Glutathione_S-Trfase"/>
</dbReference>
<accession>A0A1H2PIQ1</accession>
<evidence type="ECO:0000313" key="3">
    <source>
        <dbReference type="EMBL" id="SDV46153.1"/>
    </source>
</evidence>
<keyword evidence="4" id="KW-1185">Reference proteome</keyword>
<dbReference type="GO" id="GO:0016740">
    <property type="term" value="F:transferase activity"/>
    <property type="evidence" value="ECO:0007669"/>
    <property type="project" value="UniProtKB-KW"/>
</dbReference>
<dbReference type="SFLD" id="SFLDG01150">
    <property type="entry name" value="Main.1:_Beta-like"/>
    <property type="match status" value="1"/>
</dbReference>
<dbReference type="PROSITE" id="PS50404">
    <property type="entry name" value="GST_NTER"/>
    <property type="match status" value="1"/>
</dbReference>
<gene>
    <name evidence="3" type="ORF">SAMN05216551_101125</name>
</gene>
<dbReference type="PANTHER" id="PTHR44051:SF8">
    <property type="entry name" value="GLUTATHIONE S-TRANSFERASE GSTA"/>
    <property type="match status" value="1"/>
</dbReference>
<name>A0A1H2PIQ1_9BURK</name>
<dbReference type="STRING" id="1770053.SAMN05216551_101125"/>
<dbReference type="RefSeq" id="WP_091903551.1">
    <property type="nucleotide sequence ID" value="NZ_FNLO01000001.1"/>
</dbReference>
<dbReference type="OrthoDB" id="8772754at2"/>
<dbReference type="CDD" id="cd03057">
    <property type="entry name" value="GST_N_Beta"/>
    <property type="match status" value="1"/>
</dbReference>
<dbReference type="PROSITE" id="PS50405">
    <property type="entry name" value="GST_CTER"/>
    <property type="match status" value="1"/>
</dbReference>
<dbReference type="Pfam" id="PF13409">
    <property type="entry name" value="GST_N_2"/>
    <property type="match status" value="1"/>
</dbReference>
<dbReference type="SFLD" id="SFLDG00358">
    <property type="entry name" value="Main_(cytGST)"/>
    <property type="match status" value="1"/>
</dbReference>
<dbReference type="Pfam" id="PF14497">
    <property type="entry name" value="GST_C_3"/>
    <property type="match status" value="1"/>
</dbReference>
<evidence type="ECO:0000313" key="4">
    <source>
        <dbReference type="Proteomes" id="UP000243719"/>
    </source>
</evidence>
<dbReference type="InterPro" id="IPR004046">
    <property type="entry name" value="GST_C"/>
</dbReference>
<dbReference type="Proteomes" id="UP000243719">
    <property type="component" value="Unassembled WGS sequence"/>
</dbReference>
<dbReference type="InterPro" id="IPR036282">
    <property type="entry name" value="Glutathione-S-Trfase_C_sf"/>
</dbReference>
<feature type="domain" description="GST N-terminal" evidence="1">
    <location>
        <begin position="1"/>
        <end position="81"/>
    </location>
</feature>
<dbReference type="InterPro" id="IPR004045">
    <property type="entry name" value="Glutathione_S-Trfase_N"/>
</dbReference>
<dbReference type="SFLD" id="SFLDS00019">
    <property type="entry name" value="Glutathione_Transferase_(cytos"/>
    <property type="match status" value="1"/>
</dbReference>
<dbReference type="AlphaFoldDB" id="A0A1H2PIQ1"/>
<organism evidence="3 4">
    <name type="scientific">Chitinasiproducens palmae</name>
    <dbReference type="NCBI Taxonomy" id="1770053"/>
    <lineage>
        <taxon>Bacteria</taxon>
        <taxon>Pseudomonadati</taxon>
        <taxon>Pseudomonadota</taxon>
        <taxon>Betaproteobacteria</taxon>
        <taxon>Burkholderiales</taxon>
        <taxon>Burkholderiaceae</taxon>
        <taxon>Chitinasiproducens</taxon>
    </lineage>
</organism>
<dbReference type="Gene3D" id="1.20.1050.10">
    <property type="match status" value="1"/>
</dbReference>
<feature type="domain" description="GST C-terminal" evidence="2">
    <location>
        <begin position="84"/>
        <end position="195"/>
    </location>
</feature>
<evidence type="ECO:0000259" key="1">
    <source>
        <dbReference type="PROSITE" id="PS50404"/>
    </source>
</evidence>
<dbReference type="InterPro" id="IPR010987">
    <property type="entry name" value="Glutathione-S-Trfase_C-like"/>
</dbReference>
<protein>
    <submittedName>
        <fullName evidence="3">Glutathione S-transferase</fullName>
    </submittedName>
</protein>
<proteinExistence type="predicted"/>
<dbReference type="Gene3D" id="3.40.30.10">
    <property type="entry name" value="Glutaredoxin"/>
    <property type="match status" value="1"/>
</dbReference>
<dbReference type="CDD" id="cd03188">
    <property type="entry name" value="GST_C_Beta"/>
    <property type="match status" value="1"/>
</dbReference>
<dbReference type="PANTHER" id="PTHR44051">
    <property type="entry name" value="GLUTATHIONE S-TRANSFERASE-RELATED"/>
    <property type="match status" value="1"/>
</dbReference>
<reference evidence="4" key="1">
    <citation type="submission" date="2016-09" db="EMBL/GenBank/DDBJ databases">
        <authorList>
            <person name="Varghese N."/>
            <person name="Submissions S."/>
        </authorList>
    </citation>
    <scope>NUCLEOTIDE SEQUENCE [LARGE SCALE GENOMIC DNA]</scope>
    <source>
        <strain evidence="4">JS23</strain>
    </source>
</reference>
<dbReference type="EMBL" id="FNLO01000001">
    <property type="protein sequence ID" value="SDV46153.1"/>
    <property type="molecule type" value="Genomic_DNA"/>
</dbReference>
<dbReference type="SUPFAM" id="SSF47616">
    <property type="entry name" value="GST C-terminal domain-like"/>
    <property type="match status" value="1"/>
</dbReference>
<keyword evidence="3" id="KW-0808">Transferase</keyword>
<sequence>MQLYYSPGACSLADHIALHEADIKFDRIKVDLKAKRTENGENFLDINPKGYVPALRLDDGQLLTENIAVLSWVARQAPALAPQGDLAPFRLIEMLAFISTELHKQFAPIFKGAGEAEQQAARDKIGQRLSYLDKQLNGDYLFGANATVADSYLFVMLMWAQKAGIEIPSKLKTYFERVKARPAVAKSLEHEGLNG</sequence>
<dbReference type="InterPro" id="IPR036249">
    <property type="entry name" value="Thioredoxin-like_sf"/>
</dbReference>
<dbReference type="SUPFAM" id="SSF52833">
    <property type="entry name" value="Thioredoxin-like"/>
    <property type="match status" value="1"/>
</dbReference>